<evidence type="ECO:0000259" key="15">
    <source>
        <dbReference type="PROSITE" id="PS50106"/>
    </source>
</evidence>
<feature type="domain" description="PDZ" evidence="15">
    <location>
        <begin position="251"/>
        <end position="324"/>
    </location>
</feature>
<comment type="subcellular location">
    <subcellularLocation>
        <location evidence="3">Periplasm</location>
    </subcellularLocation>
</comment>
<dbReference type="SUPFAM" id="SSF50156">
    <property type="entry name" value="PDZ domain-like"/>
    <property type="match status" value="2"/>
</dbReference>
<evidence type="ECO:0000256" key="5">
    <source>
        <dbReference type="ARBA" id="ARBA00013035"/>
    </source>
</evidence>
<dbReference type="Gene3D" id="2.40.10.120">
    <property type="match status" value="1"/>
</dbReference>
<dbReference type="PRINTS" id="PR00834">
    <property type="entry name" value="PROTEASES2C"/>
</dbReference>
<protein>
    <recommendedName>
        <fullName evidence="6">Probable periplasmic serine endoprotease DegP-like</fullName>
        <ecNumber evidence="5">3.4.21.107</ecNumber>
    </recommendedName>
    <alternativeName>
        <fullName evidence="14">Protease Do</fullName>
    </alternativeName>
</protein>
<dbReference type="InterPro" id="IPR001478">
    <property type="entry name" value="PDZ"/>
</dbReference>
<keyword evidence="10" id="KW-0574">Periplasm</keyword>
<dbReference type="GO" id="GO:0008233">
    <property type="term" value="F:peptidase activity"/>
    <property type="evidence" value="ECO:0007669"/>
    <property type="project" value="UniProtKB-KW"/>
</dbReference>
<comment type="catalytic activity">
    <reaction evidence="1">
        <text>Acts on substrates that are at least partially unfolded. The cleavage site P1 residue is normally between a pair of hydrophobic residues, such as Val-|-Val.</text>
        <dbReference type="EC" id="3.4.21.107"/>
    </reaction>
</comment>
<dbReference type="PANTHER" id="PTHR22939:SF130">
    <property type="entry name" value="PERIPLASMIC SERINE ENDOPROTEASE DEGP-LIKE-RELATED"/>
    <property type="match status" value="1"/>
</dbReference>
<dbReference type="NCBIfam" id="TIGR02037">
    <property type="entry name" value="degP_htrA_DO"/>
    <property type="match status" value="1"/>
</dbReference>
<dbReference type="Pfam" id="PF17820">
    <property type="entry name" value="PDZ_6"/>
    <property type="match status" value="1"/>
</dbReference>
<evidence type="ECO:0000313" key="16">
    <source>
        <dbReference type="EMBL" id="MDR7090800.1"/>
    </source>
</evidence>
<keyword evidence="11 16" id="KW-0378">Hydrolase</keyword>
<sequence length="468" mass="49504">MHKLIASWASLVAVVTISVLPFSSRAAELPDFTQLIEQHAPAVVKITAVSKGEIAQAPQQLPPNMEGLPDIFRELLERRQMPRDRGSLGSGFIISSDGYVLTNDHVVTNMDTITVILNDQREFTATLIGSDERSDLALLKVDAKGLPTLSLAKDETLKVGQWVVAIGSPFGLDYSASAGIVSAIGRSIPSAHSESNYVPFIQTDVAINPGNSGGPLFNMNGEVVGINSQIYSPSGGSVGLSFAIPSSLAVDVVAQLKEKGRVDRGWLGVMIQDVDKDLASSLGMDKPMGALINEVDSEGPAAKSGLKAGDLIIKFNGNAVHNSSDLPSLVGRTAPKSKVPVVIMRKGKEQTINVTVGILPVSPAEAAVRPASVPLQNSADVLGLVVSPLEQSQRGGAEAGVVVRDVKPGSPAAEAGLQVGDVITQLAFSEIKSTDDYARIIKTLPKNEPKAIRFYRQNRPVFRSVIVK</sequence>
<evidence type="ECO:0000256" key="14">
    <source>
        <dbReference type="ARBA" id="ARBA00032850"/>
    </source>
</evidence>
<dbReference type="PROSITE" id="PS50106">
    <property type="entry name" value="PDZ"/>
    <property type="match status" value="2"/>
</dbReference>
<dbReference type="InterPro" id="IPR041489">
    <property type="entry name" value="PDZ_6"/>
</dbReference>
<evidence type="ECO:0000256" key="11">
    <source>
        <dbReference type="ARBA" id="ARBA00022801"/>
    </source>
</evidence>
<dbReference type="CDD" id="cd10839">
    <property type="entry name" value="cpPDZ1_DegP-like"/>
    <property type="match status" value="1"/>
</dbReference>
<evidence type="ECO:0000256" key="2">
    <source>
        <dbReference type="ARBA" id="ARBA00002610"/>
    </source>
</evidence>
<gene>
    <name evidence="16" type="ORF">J2X05_002826</name>
</gene>
<dbReference type="EMBL" id="JAVDVX010000005">
    <property type="protein sequence ID" value="MDR7090800.1"/>
    <property type="molecule type" value="Genomic_DNA"/>
</dbReference>
<keyword evidence="13" id="KW-0346">Stress response</keyword>
<dbReference type="RefSeq" id="WP_310073415.1">
    <property type="nucleotide sequence ID" value="NZ_JAVDVX010000005.1"/>
</dbReference>
<dbReference type="Proteomes" id="UP001253595">
    <property type="component" value="Unassembled WGS sequence"/>
</dbReference>
<dbReference type="SMART" id="SM00228">
    <property type="entry name" value="PDZ"/>
    <property type="match status" value="2"/>
</dbReference>
<dbReference type="InterPro" id="IPR036034">
    <property type="entry name" value="PDZ_sf"/>
</dbReference>
<keyword evidence="8" id="KW-0732">Signal</keyword>
<proteinExistence type="inferred from homology"/>
<feature type="domain" description="PDZ" evidence="15">
    <location>
        <begin position="372"/>
        <end position="426"/>
    </location>
</feature>
<evidence type="ECO:0000256" key="3">
    <source>
        <dbReference type="ARBA" id="ARBA00004418"/>
    </source>
</evidence>
<dbReference type="Pfam" id="PF13180">
    <property type="entry name" value="PDZ_2"/>
    <property type="match status" value="1"/>
</dbReference>
<dbReference type="InterPro" id="IPR001940">
    <property type="entry name" value="Peptidase_S1C"/>
</dbReference>
<keyword evidence="9" id="KW-0677">Repeat</keyword>
<dbReference type="PANTHER" id="PTHR22939">
    <property type="entry name" value="SERINE PROTEASE FAMILY S1C HTRA-RELATED"/>
    <property type="match status" value="1"/>
</dbReference>
<evidence type="ECO:0000256" key="13">
    <source>
        <dbReference type="ARBA" id="ARBA00023016"/>
    </source>
</evidence>
<evidence type="ECO:0000256" key="9">
    <source>
        <dbReference type="ARBA" id="ARBA00022737"/>
    </source>
</evidence>
<keyword evidence="12" id="KW-0720">Serine protease</keyword>
<evidence type="ECO:0000256" key="7">
    <source>
        <dbReference type="ARBA" id="ARBA00022670"/>
    </source>
</evidence>
<evidence type="ECO:0000256" key="1">
    <source>
        <dbReference type="ARBA" id="ARBA00001772"/>
    </source>
</evidence>
<comment type="similarity">
    <text evidence="4">Belongs to the peptidase S1C family.</text>
</comment>
<evidence type="ECO:0000256" key="6">
    <source>
        <dbReference type="ARBA" id="ARBA00013958"/>
    </source>
</evidence>
<comment type="caution">
    <text evidence="16">The sequence shown here is derived from an EMBL/GenBank/DDBJ whole genome shotgun (WGS) entry which is preliminary data.</text>
</comment>
<organism evidence="16 17">
    <name type="scientific">Cellvibrio fibrivorans</name>
    <dbReference type="NCBI Taxonomy" id="126350"/>
    <lineage>
        <taxon>Bacteria</taxon>
        <taxon>Pseudomonadati</taxon>
        <taxon>Pseudomonadota</taxon>
        <taxon>Gammaproteobacteria</taxon>
        <taxon>Cellvibrionales</taxon>
        <taxon>Cellvibrionaceae</taxon>
        <taxon>Cellvibrio</taxon>
    </lineage>
</organism>
<dbReference type="EC" id="3.4.21.107" evidence="5"/>
<keyword evidence="7 16" id="KW-0645">Protease</keyword>
<name>A0ABU1V067_9GAMM</name>
<evidence type="ECO:0000256" key="4">
    <source>
        <dbReference type="ARBA" id="ARBA00010541"/>
    </source>
</evidence>
<comment type="function">
    <text evidence="2">Might be efficient in the degradation of transiently denatured and unfolded proteins which accumulate in the periplasm following stress conditions.</text>
</comment>
<dbReference type="InterPro" id="IPR009003">
    <property type="entry name" value="Peptidase_S1_PA"/>
</dbReference>
<evidence type="ECO:0000256" key="12">
    <source>
        <dbReference type="ARBA" id="ARBA00022825"/>
    </source>
</evidence>
<dbReference type="GO" id="GO:0006508">
    <property type="term" value="P:proteolysis"/>
    <property type="evidence" value="ECO:0007669"/>
    <property type="project" value="UniProtKB-KW"/>
</dbReference>
<dbReference type="Pfam" id="PF13365">
    <property type="entry name" value="Trypsin_2"/>
    <property type="match status" value="1"/>
</dbReference>
<keyword evidence="17" id="KW-1185">Reference proteome</keyword>
<evidence type="ECO:0000256" key="10">
    <source>
        <dbReference type="ARBA" id="ARBA00022764"/>
    </source>
</evidence>
<evidence type="ECO:0000313" key="17">
    <source>
        <dbReference type="Proteomes" id="UP001253595"/>
    </source>
</evidence>
<reference evidence="16 17" key="1">
    <citation type="submission" date="2023-07" db="EMBL/GenBank/DDBJ databases">
        <title>Sorghum-associated microbial communities from plants grown in Nebraska, USA.</title>
        <authorList>
            <person name="Schachtman D."/>
        </authorList>
    </citation>
    <scope>NUCLEOTIDE SEQUENCE [LARGE SCALE GENOMIC DNA]</scope>
    <source>
        <strain evidence="16 17">BE190</strain>
    </source>
</reference>
<evidence type="ECO:0000256" key="8">
    <source>
        <dbReference type="ARBA" id="ARBA00022729"/>
    </source>
</evidence>
<dbReference type="SUPFAM" id="SSF50494">
    <property type="entry name" value="Trypsin-like serine proteases"/>
    <property type="match status" value="1"/>
</dbReference>
<dbReference type="InterPro" id="IPR011782">
    <property type="entry name" value="Pept_S1C_Do"/>
</dbReference>
<accession>A0ABU1V067</accession>
<dbReference type="Gene3D" id="2.30.42.10">
    <property type="match status" value="2"/>
</dbReference>